<evidence type="ECO:0000313" key="1">
    <source>
        <dbReference type="EMBL" id="KKM49952.1"/>
    </source>
</evidence>
<dbReference type="EMBL" id="LAZR01011971">
    <property type="protein sequence ID" value="KKM49952.1"/>
    <property type="molecule type" value="Genomic_DNA"/>
</dbReference>
<accession>A0A0F9INP6</accession>
<reference evidence="1" key="1">
    <citation type="journal article" date="2015" name="Nature">
        <title>Complex archaea that bridge the gap between prokaryotes and eukaryotes.</title>
        <authorList>
            <person name="Spang A."/>
            <person name="Saw J.H."/>
            <person name="Jorgensen S.L."/>
            <person name="Zaremba-Niedzwiedzka K."/>
            <person name="Martijn J."/>
            <person name="Lind A.E."/>
            <person name="van Eijk R."/>
            <person name="Schleper C."/>
            <person name="Guy L."/>
            <person name="Ettema T.J."/>
        </authorList>
    </citation>
    <scope>NUCLEOTIDE SEQUENCE</scope>
</reference>
<gene>
    <name evidence="1" type="ORF">LCGC14_1556550</name>
</gene>
<protein>
    <submittedName>
        <fullName evidence="1">Uncharacterized protein</fullName>
    </submittedName>
</protein>
<name>A0A0F9INP6_9ZZZZ</name>
<dbReference type="AlphaFoldDB" id="A0A0F9INP6"/>
<comment type="caution">
    <text evidence="1">The sequence shown here is derived from an EMBL/GenBank/DDBJ whole genome shotgun (WGS) entry which is preliminary data.</text>
</comment>
<proteinExistence type="predicted"/>
<organism evidence="1">
    <name type="scientific">marine sediment metagenome</name>
    <dbReference type="NCBI Taxonomy" id="412755"/>
    <lineage>
        <taxon>unclassified sequences</taxon>
        <taxon>metagenomes</taxon>
        <taxon>ecological metagenomes</taxon>
    </lineage>
</organism>
<sequence length="106" mass="13011">MSYEMENLRKIGYDILINHFEPFLRKYISNEVLIKKFGDQWRNYITRQVKERLRKKRNIDIDSTEIDVYFEELLFSDLKKIINRNYNLCEDLLGDLIKEFFNSGYE</sequence>